<accession>A0AAD9KYP0</accession>
<dbReference type="EMBL" id="JAODUO010000470">
    <property type="protein sequence ID" value="KAK2179826.1"/>
    <property type="molecule type" value="Genomic_DNA"/>
</dbReference>
<sequence length="74" mass="8202">MCNNCHTWINKALYNATATASEARQTILGYNFCFTTKCVQLSTSTLFGRMSLNVFSKLLIAKQMGIQNGGVPFM</sequence>
<evidence type="ECO:0000313" key="1">
    <source>
        <dbReference type="EMBL" id="KAK2179826.1"/>
    </source>
</evidence>
<comment type="caution">
    <text evidence="1">The sequence shown here is derived from an EMBL/GenBank/DDBJ whole genome shotgun (WGS) entry which is preliminary data.</text>
</comment>
<evidence type="ECO:0000313" key="2">
    <source>
        <dbReference type="Proteomes" id="UP001209878"/>
    </source>
</evidence>
<protein>
    <submittedName>
        <fullName evidence="1">Uncharacterized protein</fullName>
    </submittedName>
</protein>
<keyword evidence="2" id="KW-1185">Reference proteome</keyword>
<reference evidence="1" key="1">
    <citation type="journal article" date="2023" name="Mol. Biol. Evol.">
        <title>Third-Generation Sequencing Reveals the Adaptive Role of the Epigenome in Three Deep-Sea Polychaetes.</title>
        <authorList>
            <person name="Perez M."/>
            <person name="Aroh O."/>
            <person name="Sun Y."/>
            <person name="Lan Y."/>
            <person name="Juniper S.K."/>
            <person name="Young C.R."/>
            <person name="Angers B."/>
            <person name="Qian P.Y."/>
        </authorList>
    </citation>
    <scope>NUCLEOTIDE SEQUENCE</scope>
    <source>
        <strain evidence="1">R07B-5</strain>
    </source>
</reference>
<proteinExistence type="predicted"/>
<name>A0AAD9KYP0_RIDPI</name>
<dbReference type="Proteomes" id="UP001209878">
    <property type="component" value="Unassembled WGS sequence"/>
</dbReference>
<gene>
    <name evidence="1" type="ORF">NP493_470g01001</name>
</gene>
<dbReference type="AlphaFoldDB" id="A0AAD9KYP0"/>
<organism evidence="1 2">
    <name type="scientific">Ridgeia piscesae</name>
    <name type="common">Tubeworm</name>
    <dbReference type="NCBI Taxonomy" id="27915"/>
    <lineage>
        <taxon>Eukaryota</taxon>
        <taxon>Metazoa</taxon>
        <taxon>Spiralia</taxon>
        <taxon>Lophotrochozoa</taxon>
        <taxon>Annelida</taxon>
        <taxon>Polychaeta</taxon>
        <taxon>Sedentaria</taxon>
        <taxon>Canalipalpata</taxon>
        <taxon>Sabellida</taxon>
        <taxon>Siboglinidae</taxon>
        <taxon>Ridgeia</taxon>
    </lineage>
</organism>